<evidence type="ECO:0000256" key="4">
    <source>
        <dbReference type="ARBA" id="ARBA00022692"/>
    </source>
</evidence>
<dbReference type="Pfam" id="PF15169">
    <property type="entry name" value="Cybc1_Eros"/>
    <property type="match status" value="1"/>
</dbReference>
<evidence type="ECO:0000256" key="2">
    <source>
        <dbReference type="ARBA" id="ARBA00009907"/>
    </source>
</evidence>
<keyword evidence="6" id="KW-0391">Immunity</keyword>
<accession>A0AAV6PMW5</accession>
<evidence type="ECO:0000256" key="7">
    <source>
        <dbReference type="ARBA" id="ARBA00022989"/>
    </source>
</evidence>
<sequence length="276" mass="30843">MQVPGPGASRTVLASRIRASVVCSRRTPLCIPGTVGGSRKSNPFKAVDRKKQLPHNSLHAFCRTNVREIAGKLHIETMGYMTVEEHTGTLLHLKRSPGIRSWSLLVGIASIGLAAAYYSSDSILWKLFYVTGCMFVAIQNMEEWEEAMFDKTKNRIELITVSLYASVLTLWKKGHEKVVLDLTQLCDICVQEERVRYLGKGYVLVLRLATGFSYPLTQSATLGGRSDVEAVAALLKRFLVLEELQGRRQEEEERAFIGEEDSLDESSDSDDETDKI</sequence>
<dbReference type="EMBL" id="JAGKHQ010000023">
    <property type="protein sequence ID" value="KAG7473992.1"/>
    <property type="molecule type" value="Genomic_DNA"/>
</dbReference>
<dbReference type="GO" id="GO:0045087">
    <property type="term" value="P:innate immune response"/>
    <property type="evidence" value="ECO:0007669"/>
    <property type="project" value="UniProtKB-KW"/>
</dbReference>
<gene>
    <name evidence="12" type="ORF">JOB18_010423</name>
</gene>
<reference evidence="12 13" key="1">
    <citation type="journal article" date="2021" name="Sci. Rep.">
        <title>Chromosome anchoring in Senegalese sole (Solea senegalensis) reveals sex-associated markers and genome rearrangements in flatfish.</title>
        <authorList>
            <person name="Guerrero-Cozar I."/>
            <person name="Gomez-Garrido J."/>
            <person name="Berbel C."/>
            <person name="Martinez-Blanch J.F."/>
            <person name="Alioto T."/>
            <person name="Claros M.G."/>
            <person name="Gagnaire P.A."/>
            <person name="Manchado M."/>
        </authorList>
    </citation>
    <scope>NUCLEOTIDE SEQUENCE [LARGE SCALE GENOMIC DNA]</scope>
    <source>
        <strain evidence="12">Sse05_10M</strain>
    </source>
</reference>
<keyword evidence="13" id="KW-1185">Reference proteome</keyword>
<keyword evidence="8" id="KW-0472">Membrane</keyword>
<dbReference type="AlphaFoldDB" id="A0AAV6PMW5"/>
<evidence type="ECO:0000256" key="10">
    <source>
        <dbReference type="ARBA" id="ARBA00030424"/>
    </source>
</evidence>
<protein>
    <recommendedName>
        <fullName evidence="10">Essential for reactive oxygen species protein</fullName>
    </recommendedName>
</protein>
<evidence type="ECO:0000256" key="11">
    <source>
        <dbReference type="SAM" id="MobiDB-lite"/>
    </source>
</evidence>
<dbReference type="GO" id="GO:0005789">
    <property type="term" value="C:endoplasmic reticulum membrane"/>
    <property type="evidence" value="ECO:0007669"/>
    <property type="project" value="UniProtKB-SubCell"/>
</dbReference>
<keyword evidence="5" id="KW-0256">Endoplasmic reticulum</keyword>
<comment type="similarity">
    <text evidence="2">Belongs to the CYBC1 family.</text>
</comment>
<evidence type="ECO:0000256" key="9">
    <source>
        <dbReference type="ARBA" id="ARBA00023186"/>
    </source>
</evidence>
<feature type="region of interest" description="Disordered" evidence="11">
    <location>
        <begin position="248"/>
        <end position="276"/>
    </location>
</feature>
<dbReference type="InterPro" id="IPR027846">
    <property type="entry name" value="Cybc1"/>
</dbReference>
<evidence type="ECO:0000256" key="6">
    <source>
        <dbReference type="ARBA" id="ARBA00022859"/>
    </source>
</evidence>
<proteinExistence type="inferred from homology"/>
<feature type="compositionally biased region" description="Acidic residues" evidence="11">
    <location>
        <begin position="258"/>
        <end position="276"/>
    </location>
</feature>
<evidence type="ECO:0000256" key="5">
    <source>
        <dbReference type="ARBA" id="ARBA00022824"/>
    </source>
</evidence>
<evidence type="ECO:0000256" key="3">
    <source>
        <dbReference type="ARBA" id="ARBA00022588"/>
    </source>
</evidence>
<dbReference type="Proteomes" id="UP000693946">
    <property type="component" value="Unassembled WGS sequence"/>
</dbReference>
<evidence type="ECO:0000256" key="8">
    <source>
        <dbReference type="ARBA" id="ARBA00023136"/>
    </source>
</evidence>
<keyword evidence="4" id="KW-0812">Transmembrane</keyword>
<comment type="subcellular location">
    <subcellularLocation>
        <location evidence="1">Endoplasmic reticulum membrane</location>
        <topology evidence="1">Single-pass membrane protein</topology>
    </subcellularLocation>
</comment>
<evidence type="ECO:0000256" key="1">
    <source>
        <dbReference type="ARBA" id="ARBA00004389"/>
    </source>
</evidence>
<keyword evidence="3" id="KW-0399">Innate immunity</keyword>
<name>A0AAV6PMW5_SOLSE</name>
<organism evidence="12 13">
    <name type="scientific">Solea senegalensis</name>
    <name type="common">Senegalese sole</name>
    <dbReference type="NCBI Taxonomy" id="28829"/>
    <lineage>
        <taxon>Eukaryota</taxon>
        <taxon>Metazoa</taxon>
        <taxon>Chordata</taxon>
        <taxon>Craniata</taxon>
        <taxon>Vertebrata</taxon>
        <taxon>Euteleostomi</taxon>
        <taxon>Actinopterygii</taxon>
        <taxon>Neopterygii</taxon>
        <taxon>Teleostei</taxon>
        <taxon>Neoteleostei</taxon>
        <taxon>Acanthomorphata</taxon>
        <taxon>Carangaria</taxon>
        <taxon>Pleuronectiformes</taxon>
        <taxon>Pleuronectoidei</taxon>
        <taxon>Soleidae</taxon>
        <taxon>Solea</taxon>
    </lineage>
</organism>
<evidence type="ECO:0000313" key="12">
    <source>
        <dbReference type="EMBL" id="KAG7473992.1"/>
    </source>
</evidence>
<keyword evidence="9" id="KW-0143">Chaperone</keyword>
<dbReference type="PANTHER" id="PTHR31837:SF3">
    <property type="entry name" value="CYTOCHROME B-245 CHAPERONE 1"/>
    <property type="match status" value="1"/>
</dbReference>
<feature type="compositionally biased region" description="Basic and acidic residues" evidence="11">
    <location>
        <begin position="248"/>
        <end position="257"/>
    </location>
</feature>
<keyword evidence="7" id="KW-1133">Transmembrane helix</keyword>
<comment type="caution">
    <text evidence="12">The sequence shown here is derived from an EMBL/GenBank/DDBJ whole genome shotgun (WGS) entry which is preliminary data.</text>
</comment>
<evidence type="ECO:0000313" key="13">
    <source>
        <dbReference type="Proteomes" id="UP000693946"/>
    </source>
</evidence>
<dbReference type="PANTHER" id="PTHR31837">
    <property type="entry name" value="CYTOCHROME B-245 CHAPERONE 1"/>
    <property type="match status" value="1"/>
</dbReference>